<proteinExistence type="predicted"/>
<dbReference type="SUPFAM" id="SSF53822">
    <property type="entry name" value="Periplasmic binding protein-like I"/>
    <property type="match status" value="1"/>
</dbReference>
<evidence type="ECO:0000256" key="2">
    <source>
        <dbReference type="ARBA" id="ARBA00022448"/>
    </source>
</evidence>
<feature type="transmembrane region" description="Helical" evidence="12">
    <location>
        <begin position="239"/>
        <end position="259"/>
    </location>
</feature>
<dbReference type="Proteomes" id="UP001177003">
    <property type="component" value="Chromosome 8"/>
</dbReference>
<evidence type="ECO:0000259" key="13">
    <source>
        <dbReference type="SMART" id="SM00079"/>
    </source>
</evidence>
<dbReference type="PANTHER" id="PTHR18966">
    <property type="entry name" value="IONOTROPIC GLUTAMATE RECEPTOR"/>
    <property type="match status" value="1"/>
</dbReference>
<evidence type="ECO:0000256" key="7">
    <source>
        <dbReference type="ARBA" id="ARBA00023170"/>
    </source>
</evidence>
<keyword evidence="10" id="KW-0407">Ion channel</keyword>
<keyword evidence="7" id="KW-0675">Receptor</keyword>
<dbReference type="Pfam" id="PF10613">
    <property type="entry name" value="Lig_chan-Glu_bd"/>
    <property type="match status" value="1"/>
</dbReference>
<keyword evidence="6 12" id="KW-0472">Membrane</keyword>
<keyword evidence="5" id="KW-0406">Ion transport</keyword>
<accession>A0AA35ZVB9</accession>
<evidence type="ECO:0000313" key="14">
    <source>
        <dbReference type="EMBL" id="CAI9298999.1"/>
    </source>
</evidence>
<dbReference type="InterPro" id="IPR001320">
    <property type="entry name" value="Iontro_rcpt_C"/>
</dbReference>
<dbReference type="EMBL" id="OX465084">
    <property type="protein sequence ID" value="CAI9298999.1"/>
    <property type="molecule type" value="Genomic_DNA"/>
</dbReference>
<keyword evidence="3 12" id="KW-0812">Transmembrane</keyword>
<sequence>MKDSQSRFLNLDSFRVFSGGKILVEKILGAKMNGTTGPIEFTSDKSLDFPAFEVINVIGTGFRRVGYWSNSSRLSTSPPETPKTNESSSSSELLHSVVWPGETVKKPRGWVLPQNGKHLKIGVPIRVSFQDFVKEVNETDRYVGYSIDVFVAAVNLLPYAVPHKFYSYGDGHKNPSYTDLMSLVSTGVYDAAVGDIAIITNRTRMVDFTQPYIESGLVVVTPVKKLSSGTWAFFRPFSAELWCVIGIFFVVVGAVVWILEHRKNVEFRGTPKQQV</sequence>
<evidence type="ECO:0000256" key="1">
    <source>
        <dbReference type="ARBA" id="ARBA00004141"/>
    </source>
</evidence>
<keyword evidence="2" id="KW-0813">Transport</keyword>
<dbReference type="SMART" id="SM00079">
    <property type="entry name" value="PBPe"/>
    <property type="match status" value="1"/>
</dbReference>
<keyword evidence="9" id="KW-1071">Ligand-gated ion channel</keyword>
<feature type="domain" description="Ionotropic glutamate receptor C-terminal" evidence="13">
    <location>
        <begin position="120"/>
        <end position="272"/>
    </location>
</feature>
<dbReference type="InterPro" id="IPR015683">
    <property type="entry name" value="Ionotropic_Glu_rcpt"/>
</dbReference>
<keyword evidence="4 12" id="KW-1133">Transmembrane helix</keyword>
<evidence type="ECO:0000313" key="15">
    <source>
        <dbReference type="Proteomes" id="UP001177003"/>
    </source>
</evidence>
<dbReference type="FunFam" id="3.40.190.10:FF:000054">
    <property type="entry name" value="Glutamate receptor"/>
    <property type="match status" value="1"/>
</dbReference>
<keyword evidence="8" id="KW-0325">Glycoprotein</keyword>
<evidence type="ECO:0000256" key="4">
    <source>
        <dbReference type="ARBA" id="ARBA00022989"/>
    </source>
</evidence>
<feature type="transmembrane region" description="Helical" evidence="12">
    <location>
        <begin position="142"/>
        <end position="161"/>
    </location>
</feature>
<gene>
    <name evidence="14" type="ORF">LSALG_LOCUS37729</name>
</gene>
<dbReference type="SUPFAM" id="SSF53850">
    <property type="entry name" value="Periplasmic binding protein-like II"/>
    <property type="match status" value="1"/>
</dbReference>
<feature type="compositionally biased region" description="Low complexity" evidence="11">
    <location>
        <begin position="75"/>
        <end position="92"/>
    </location>
</feature>
<evidence type="ECO:0000256" key="12">
    <source>
        <dbReference type="SAM" id="Phobius"/>
    </source>
</evidence>
<organism evidence="14 15">
    <name type="scientific">Lactuca saligna</name>
    <name type="common">Willowleaf lettuce</name>
    <dbReference type="NCBI Taxonomy" id="75948"/>
    <lineage>
        <taxon>Eukaryota</taxon>
        <taxon>Viridiplantae</taxon>
        <taxon>Streptophyta</taxon>
        <taxon>Embryophyta</taxon>
        <taxon>Tracheophyta</taxon>
        <taxon>Spermatophyta</taxon>
        <taxon>Magnoliopsida</taxon>
        <taxon>eudicotyledons</taxon>
        <taxon>Gunneridae</taxon>
        <taxon>Pentapetalae</taxon>
        <taxon>asterids</taxon>
        <taxon>campanulids</taxon>
        <taxon>Asterales</taxon>
        <taxon>Asteraceae</taxon>
        <taxon>Cichorioideae</taxon>
        <taxon>Cichorieae</taxon>
        <taxon>Lactucinae</taxon>
        <taxon>Lactuca</taxon>
    </lineage>
</organism>
<evidence type="ECO:0000256" key="9">
    <source>
        <dbReference type="ARBA" id="ARBA00023286"/>
    </source>
</evidence>
<keyword evidence="15" id="KW-1185">Reference proteome</keyword>
<dbReference type="AlphaFoldDB" id="A0AA35ZVB9"/>
<evidence type="ECO:0000256" key="11">
    <source>
        <dbReference type="SAM" id="MobiDB-lite"/>
    </source>
</evidence>
<feature type="region of interest" description="Disordered" evidence="11">
    <location>
        <begin position="71"/>
        <end position="94"/>
    </location>
</feature>
<protein>
    <recommendedName>
        <fullName evidence="13">Ionotropic glutamate receptor C-terminal domain-containing protein</fullName>
    </recommendedName>
</protein>
<comment type="subcellular location">
    <subcellularLocation>
        <location evidence="1">Membrane</location>
        <topology evidence="1">Multi-pass membrane protein</topology>
    </subcellularLocation>
</comment>
<name>A0AA35ZVB9_LACSI</name>
<dbReference type="Gene3D" id="3.40.190.10">
    <property type="entry name" value="Periplasmic binding protein-like II"/>
    <property type="match status" value="1"/>
</dbReference>
<evidence type="ECO:0000256" key="5">
    <source>
        <dbReference type="ARBA" id="ARBA00023065"/>
    </source>
</evidence>
<evidence type="ECO:0000256" key="8">
    <source>
        <dbReference type="ARBA" id="ARBA00023180"/>
    </source>
</evidence>
<evidence type="ECO:0000256" key="10">
    <source>
        <dbReference type="ARBA" id="ARBA00023303"/>
    </source>
</evidence>
<dbReference type="GO" id="GO:0016020">
    <property type="term" value="C:membrane"/>
    <property type="evidence" value="ECO:0007669"/>
    <property type="project" value="UniProtKB-SubCell"/>
</dbReference>
<dbReference type="InterPro" id="IPR019594">
    <property type="entry name" value="Glu/Gly-bd"/>
</dbReference>
<dbReference type="Gene3D" id="1.10.287.70">
    <property type="match status" value="1"/>
</dbReference>
<reference evidence="14" key="1">
    <citation type="submission" date="2023-04" db="EMBL/GenBank/DDBJ databases">
        <authorList>
            <person name="Vijverberg K."/>
            <person name="Xiong W."/>
            <person name="Schranz E."/>
        </authorList>
    </citation>
    <scope>NUCLEOTIDE SEQUENCE</scope>
</reference>
<evidence type="ECO:0000256" key="6">
    <source>
        <dbReference type="ARBA" id="ARBA00023136"/>
    </source>
</evidence>
<evidence type="ECO:0000256" key="3">
    <source>
        <dbReference type="ARBA" id="ARBA00022692"/>
    </source>
</evidence>
<dbReference type="Gene3D" id="3.40.50.2300">
    <property type="match status" value="1"/>
</dbReference>
<dbReference type="GO" id="GO:0015276">
    <property type="term" value="F:ligand-gated monoatomic ion channel activity"/>
    <property type="evidence" value="ECO:0007669"/>
    <property type="project" value="InterPro"/>
</dbReference>
<dbReference type="InterPro" id="IPR028082">
    <property type="entry name" value="Peripla_BP_I"/>
</dbReference>